<proteinExistence type="predicted"/>
<evidence type="ECO:0000313" key="1">
    <source>
        <dbReference type="EMBL" id="MDS0300666.1"/>
    </source>
</evidence>
<gene>
    <name evidence="1" type="ORF">NDI76_18095</name>
</gene>
<sequence length="156" mass="17657">MSLAQETEMSDSEIDEFLGRHETGVLSLARSDDPYAIPISYGYDADARTFFVRLVSTPESEKRRFLSSSPRARIVIYEESESNPTSTYRSVVGTGTLEEISPAELTVEHIEQYGSAKRPLFEIWGQSKEDLNIQLYTLDPNELSGRRTEIDRDAVE</sequence>
<dbReference type="Pfam" id="PF12900">
    <property type="entry name" value="Pyridox_ox_2"/>
    <property type="match status" value="1"/>
</dbReference>
<comment type="caution">
    <text evidence="1">The sequence shown here is derived from an EMBL/GenBank/DDBJ whole genome shotgun (WGS) entry which is preliminary data.</text>
</comment>
<dbReference type="InterPro" id="IPR024747">
    <property type="entry name" value="Pyridox_Oxase-rel"/>
</dbReference>
<accession>A0ABU2GJS5</accession>
<evidence type="ECO:0000313" key="2">
    <source>
        <dbReference type="Proteomes" id="UP001257060"/>
    </source>
</evidence>
<dbReference type="InterPro" id="IPR012349">
    <property type="entry name" value="Split_barrel_FMN-bd"/>
</dbReference>
<dbReference type="SUPFAM" id="SSF50475">
    <property type="entry name" value="FMN-binding split barrel"/>
    <property type="match status" value="1"/>
</dbReference>
<dbReference type="Proteomes" id="UP001257060">
    <property type="component" value="Unassembled WGS sequence"/>
</dbReference>
<dbReference type="EMBL" id="JAMQOP010000004">
    <property type="protein sequence ID" value="MDS0300666.1"/>
    <property type="molecule type" value="Genomic_DNA"/>
</dbReference>
<reference evidence="1 2" key="1">
    <citation type="submission" date="2022-06" db="EMBL/GenBank/DDBJ databases">
        <title>Halogeometricum sp. a new haloarchaeum isolate from saline soil.</title>
        <authorList>
            <person name="Strakova D."/>
            <person name="Galisteo C."/>
            <person name="Sanchez-Porro C."/>
            <person name="Ventosa A."/>
        </authorList>
    </citation>
    <scope>NUCLEOTIDE SEQUENCE [LARGE SCALE GENOMIC DNA]</scope>
    <source>
        <strain evidence="1 2">S1BR25-6</strain>
    </source>
</reference>
<protein>
    <submittedName>
        <fullName evidence="1">Pyridoxamine 5'-phosphate oxidase family protein</fullName>
    </submittedName>
</protein>
<organism evidence="1 2">
    <name type="scientific">Halogeometricum salsisoli</name>
    <dbReference type="NCBI Taxonomy" id="2950536"/>
    <lineage>
        <taxon>Archaea</taxon>
        <taxon>Methanobacteriati</taxon>
        <taxon>Methanobacteriota</taxon>
        <taxon>Stenosarchaea group</taxon>
        <taxon>Halobacteria</taxon>
        <taxon>Halobacteriales</taxon>
        <taxon>Haloferacaceae</taxon>
        <taxon>Halogeometricum</taxon>
    </lineage>
</organism>
<name>A0ABU2GJS5_9EURY</name>
<dbReference type="RefSeq" id="WP_310925576.1">
    <property type="nucleotide sequence ID" value="NZ_JAMQOP010000004.1"/>
</dbReference>
<keyword evidence="2" id="KW-1185">Reference proteome</keyword>
<dbReference type="Gene3D" id="2.30.110.10">
    <property type="entry name" value="Electron Transport, Fmn-binding Protein, Chain A"/>
    <property type="match status" value="1"/>
</dbReference>